<evidence type="ECO:0000256" key="2">
    <source>
        <dbReference type="ARBA" id="ARBA00008098"/>
    </source>
</evidence>
<dbReference type="GO" id="GO:0005576">
    <property type="term" value="C:extracellular region"/>
    <property type="evidence" value="ECO:0007669"/>
    <property type="project" value="UniProtKB-SubCell"/>
</dbReference>
<feature type="compositionally biased region" description="Basic and acidic residues" evidence="4">
    <location>
        <begin position="211"/>
        <end position="222"/>
    </location>
</feature>
<protein>
    <submittedName>
        <fullName evidence="6">Uncharacterized protein</fullName>
    </submittedName>
</protein>
<reference evidence="6 7" key="1">
    <citation type="submission" date="2023-11" db="EMBL/GenBank/DDBJ databases">
        <authorList>
            <person name="Okamura Y."/>
        </authorList>
    </citation>
    <scope>NUCLEOTIDE SEQUENCE [LARGE SCALE GENOMIC DNA]</scope>
</reference>
<feature type="compositionally biased region" description="Polar residues" evidence="4">
    <location>
        <begin position="201"/>
        <end position="210"/>
    </location>
</feature>
<comment type="caution">
    <text evidence="6">The sequence shown here is derived from an EMBL/GenBank/DDBJ whole genome shotgun (WGS) entry which is preliminary data.</text>
</comment>
<keyword evidence="5" id="KW-0732">Signal</keyword>
<feature type="compositionally biased region" description="Basic and acidic residues" evidence="4">
    <location>
        <begin position="55"/>
        <end position="111"/>
    </location>
</feature>
<evidence type="ECO:0000313" key="7">
    <source>
        <dbReference type="Proteomes" id="UP001497472"/>
    </source>
</evidence>
<feature type="region of interest" description="Disordered" evidence="4">
    <location>
        <begin position="134"/>
        <end position="222"/>
    </location>
</feature>
<dbReference type="InterPro" id="IPR006170">
    <property type="entry name" value="PBP/GOBP"/>
</dbReference>
<dbReference type="Gene3D" id="1.10.238.20">
    <property type="entry name" value="Pheromone/general odorant binding protein domain"/>
    <property type="match status" value="1"/>
</dbReference>
<feature type="region of interest" description="Disordered" evidence="4">
    <location>
        <begin position="43"/>
        <end position="120"/>
    </location>
</feature>
<gene>
    <name evidence="6" type="ORF">LNINA_LOCUS10413</name>
</gene>
<keyword evidence="3" id="KW-0964">Secreted</keyword>
<dbReference type="AlphaFoldDB" id="A0AAV1JSA4"/>
<feature type="signal peptide" evidence="5">
    <location>
        <begin position="1"/>
        <end position="18"/>
    </location>
</feature>
<evidence type="ECO:0000256" key="3">
    <source>
        <dbReference type="ARBA" id="ARBA00022525"/>
    </source>
</evidence>
<name>A0AAV1JSA4_9NEOP</name>
<dbReference type="EMBL" id="CAVLEF010000122">
    <property type="protein sequence ID" value="CAK1551253.1"/>
    <property type="molecule type" value="Genomic_DNA"/>
</dbReference>
<feature type="compositionally biased region" description="Polar residues" evidence="4">
    <location>
        <begin position="152"/>
        <end position="169"/>
    </location>
</feature>
<organism evidence="6 7">
    <name type="scientific">Leptosia nina</name>
    <dbReference type="NCBI Taxonomy" id="320188"/>
    <lineage>
        <taxon>Eukaryota</taxon>
        <taxon>Metazoa</taxon>
        <taxon>Ecdysozoa</taxon>
        <taxon>Arthropoda</taxon>
        <taxon>Hexapoda</taxon>
        <taxon>Insecta</taxon>
        <taxon>Pterygota</taxon>
        <taxon>Neoptera</taxon>
        <taxon>Endopterygota</taxon>
        <taxon>Lepidoptera</taxon>
        <taxon>Glossata</taxon>
        <taxon>Ditrysia</taxon>
        <taxon>Papilionoidea</taxon>
        <taxon>Pieridae</taxon>
        <taxon>Pierinae</taxon>
        <taxon>Leptosia</taxon>
    </lineage>
</organism>
<dbReference type="SUPFAM" id="SSF47565">
    <property type="entry name" value="Insect pheromone/odorant-binding proteins"/>
    <property type="match status" value="1"/>
</dbReference>
<dbReference type="GO" id="GO:0005549">
    <property type="term" value="F:odorant binding"/>
    <property type="evidence" value="ECO:0007669"/>
    <property type="project" value="InterPro"/>
</dbReference>
<dbReference type="PANTHER" id="PTHR21066:SF9">
    <property type="entry name" value="ODORANT-BINDING PROTEIN 59A"/>
    <property type="match status" value="1"/>
</dbReference>
<evidence type="ECO:0000313" key="6">
    <source>
        <dbReference type="EMBL" id="CAK1551253.1"/>
    </source>
</evidence>
<dbReference type="InterPro" id="IPR052295">
    <property type="entry name" value="Odorant-binding_protein"/>
</dbReference>
<sequence length="316" mass="37546">MVKKYIVVFSFMLLEIYALNCRTEGSLKSDELKRIYNNCARQHEGKNSSNTRNSSEQDWRDRGGQRTENQRNSGRDEREEVKNWMDERRDRMGNKERMGENNDNGYNKDYRQNQGMNGHQYNDYEKQYQNEYDRRDENHDKRMNGNRDSGGYKSTGNYQNDRFNGQDFYQNDEYGSGAQSRNMYSMPSHRYRRERPEKNSGQRSQYNPNTHRSDDYRNSSDSKGGRACAMHCFLDNLQMTGENGMPDRYLVTNAMTKEVRNEDLRDFLQESIEECFQILDNENSEDKCEFSKNLLICLSEKGRATCDDWKEDVQFN</sequence>
<feature type="chain" id="PRO_5043841581" evidence="5">
    <location>
        <begin position="19"/>
        <end position="316"/>
    </location>
</feature>
<feature type="compositionally biased region" description="Basic and acidic residues" evidence="4">
    <location>
        <begin position="134"/>
        <end position="145"/>
    </location>
</feature>
<evidence type="ECO:0000256" key="4">
    <source>
        <dbReference type="SAM" id="MobiDB-lite"/>
    </source>
</evidence>
<accession>A0AAV1JSA4</accession>
<keyword evidence="7" id="KW-1185">Reference proteome</keyword>
<evidence type="ECO:0000256" key="5">
    <source>
        <dbReference type="SAM" id="SignalP"/>
    </source>
</evidence>
<comment type="similarity">
    <text evidence="2">Belongs to the PBP/GOBP family.</text>
</comment>
<dbReference type="Pfam" id="PF01395">
    <property type="entry name" value="PBP_GOBP"/>
    <property type="match status" value="1"/>
</dbReference>
<dbReference type="Proteomes" id="UP001497472">
    <property type="component" value="Unassembled WGS sequence"/>
</dbReference>
<dbReference type="PANTHER" id="PTHR21066">
    <property type="entry name" value="ODORANT-BINDING PROTEIN 59A-RELATED"/>
    <property type="match status" value="1"/>
</dbReference>
<proteinExistence type="inferred from homology"/>
<evidence type="ECO:0000256" key="1">
    <source>
        <dbReference type="ARBA" id="ARBA00004613"/>
    </source>
</evidence>
<comment type="subcellular location">
    <subcellularLocation>
        <location evidence="1">Secreted</location>
    </subcellularLocation>
</comment>
<dbReference type="InterPro" id="IPR036728">
    <property type="entry name" value="PBP_GOBP_sf"/>
</dbReference>